<reference evidence="2" key="1">
    <citation type="journal article" date="2020" name="Stud. Mycol.">
        <title>101 Dothideomycetes genomes: a test case for predicting lifestyles and emergence of pathogens.</title>
        <authorList>
            <person name="Haridas S."/>
            <person name="Albert R."/>
            <person name="Binder M."/>
            <person name="Bloem J."/>
            <person name="Labutti K."/>
            <person name="Salamov A."/>
            <person name="Andreopoulos B."/>
            <person name="Baker S."/>
            <person name="Barry K."/>
            <person name="Bills G."/>
            <person name="Bluhm B."/>
            <person name="Cannon C."/>
            <person name="Castanera R."/>
            <person name="Culley D."/>
            <person name="Daum C."/>
            <person name="Ezra D."/>
            <person name="Gonzalez J."/>
            <person name="Henrissat B."/>
            <person name="Kuo A."/>
            <person name="Liang C."/>
            <person name="Lipzen A."/>
            <person name="Lutzoni F."/>
            <person name="Magnuson J."/>
            <person name="Mondo S."/>
            <person name="Nolan M."/>
            <person name="Ohm R."/>
            <person name="Pangilinan J."/>
            <person name="Park H.-J."/>
            <person name="Ramirez L."/>
            <person name="Alfaro M."/>
            <person name="Sun H."/>
            <person name="Tritt A."/>
            <person name="Yoshinaga Y."/>
            <person name="Zwiers L.-H."/>
            <person name="Turgeon B."/>
            <person name="Goodwin S."/>
            <person name="Spatafora J."/>
            <person name="Crous P."/>
            <person name="Grigoriev I."/>
        </authorList>
    </citation>
    <scope>NUCLEOTIDE SEQUENCE</scope>
    <source>
        <strain evidence="2">CBS 122368</strain>
    </source>
</reference>
<sequence>MAMKKTAKQLPTQNEFLQTGLVPCSLGSPCLQDTLCSICTCVCKADEEVVKIVHGSICIFHKECIMSWFSSTHRMRGTCPNDRMELFEPDRLTPQQIAAEGAPFMDRNSLALIGRFYLQDAKHRLHVFLRIHNDFLTTDEIVHDWNTSVALREMLEEDVRFFRGELASANGDLEDIRVEFQEMVEAIQTELTRAHAKYVAAAKEAITSLRFRMNWIRENSPNQPTNTLTYYEAKVEELGSLLSSAYLSDQRHLARSLGSLSQQINVLGRKLCSQVQPDRNLRNAEHPGLDEEDLRMLEVAEQLRQQTNGDDEEQAEGGASLN</sequence>
<evidence type="ECO:0000256" key="1">
    <source>
        <dbReference type="SAM" id="MobiDB-lite"/>
    </source>
</evidence>
<accession>A0A6A6IXJ2</accession>
<evidence type="ECO:0008006" key="4">
    <source>
        <dbReference type="Google" id="ProtNLM"/>
    </source>
</evidence>
<dbReference type="Proteomes" id="UP000800094">
    <property type="component" value="Unassembled WGS sequence"/>
</dbReference>
<keyword evidence="3" id="KW-1185">Reference proteome</keyword>
<dbReference type="GeneID" id="54579845"/>
<name>A0A6A6IXJ2_9PLEO</name>
<dbReference type="OrthoDB" id="3689343at2759"/>
<dbReference type="SUPFAM" id="SSF57850">
    <property type="entry name" value="RING/U-box"/>
    <property type="match status" value="1"/>
</dbReference>
<evidence type="ECO:0000313" key="3">
    <source>
        <dbReference type="Proteomes" id="UP000800094"/>
    </source>
</evidence>
<proteinExistence type="predicted"/>
<protein>
    <recommendedName>
        <fullName evidence="4">RING-type domain-containing protein</fullName>
    </recommendedName>
</protein>
<dbReference type="InterPro" id="IPR013083">
    <property type="entry name" value="Znf_RING/FYVE/PHD"/>
</dbReference>
<feature type="region of interest" description="Disordered" evidence="1">
    <location>
        <begin position="300"/>
        <end position="322"/>
    </location>
</feature>
<organism evidence="2 3">
    <name type="scientific">Trematosphaeria pertusa</name>
    <dbReference type="NCBI Taxonomy" id="390896"/>
    <lineage>
        <taxon>Eukaryota</taxon>
        <taxon>Fungi</taxon>
        <taxon>Dikarya</taxon>
        <taxon>Ascomycota</taxon>
        <taxon>Pezizomycotina</taxon>
        <taxon>Dothideomycetes</taxon>
        <taxon>Pleosporomycetidae</taxon>
        <taxon>Pleosporales</taxon>
        <taxon>Massarineae</taxon>
        <taxon>Trematosphaeriaceae</taxon>
        <taxon>Trematosphaeria</taxon>
    </lineage>
</organism>
<dbReference type="RefSeq" id="XP_033690118.1">
    <property type="nucleotide sequence ID" value="XM_033826515.1"/>
</dbReference>
<dbReference type="EMBL" id="ML987190">
    <property type="protein sequence ID" value="KAF2255114.1"/>
    <property type="molecule type" value="Genomic_DNA"/>
</dbReference>
<evidence type="ECO:0000313" key="2">
    <source>
        <dbReference type="EMBL" id="KAF2255114.1"/>
    </source>
</evidence>
<dbReference type="CDD" id="cd16448">
    <property type="entry name" value="RING-H2"/>
    <property type="match status" value="1"/>
</dbReference>
<gene>
    <name evidence="2" type="ORF">BU26DRAFT_500738</name>
</gene>
<dbReference type="AlphaFoldDB" id="A0A6A6IXJ2"/>
<dbReference type="Gene3D" id="3.30.40.10">
    <property type="entry name" value="Zinc/RING finger domain, C3HC4 (zinc finger)"/>
    <property type="match status" value="1"/>
</dbReference>